<keyword evidence="2" id="KW-0479">Metal-binding</keyword>
<dbReference type="OMA" id="ICSNPYG"/>
<dbReference type="InterPro" id="IPR036412">
    <property type="entry name" value="HAD-like_sf"/>
</dbReference>
<comment type="similarity">
    <text evidence="1">Belongs to the 5'(3')-deoxyribonucleotidase family.</text>
</comment>
<keyword evidence="6" id="KW-1185">Reference proteome</keyword>
<evidence type="ECO:0000256" key="2">
    <source>
        <dbReference type="ARBA" id="ARBA00022723"/>
    </source>
</evidence>
<evidence type="ECO:0000313" key="5">
    <source>
        <dbReference type="EMBL" id="CDW90182.1"/>
    </source>
</evidence>
<dbReference type="Pfam" id="PF05761">
    <property type="entry name" value="5_nucleotid"/>
    <property type="match status" value="1"/>
</dbReference>
<dbReference type="InterPro" id="IPR008380">
    <property type="entry name" value="HAD-SF_hydro_IG_5-nucl"/>
</dbReference>
<dbReference type="Gene3D" id="3.40.50.1000">
    <property type="entry name" value="HAD superfamily/HAD-like"/>
    <property type="match status" value="1"/>
</dbReference>
<dbReference type="InterPro" id="IPR023214">
    <property type="entry name" value="HAD_sf"/>
</dbReference>
<reference evidence="5 6" key="1">
    <citation type="submission" date="2014-06" db="EMBL/GenBank/DDBJ databases">
        <authorList>
            <person name="Swart Estienne"/>
        </authorList>
    </citation>
    <scope>NUCLEOTIDE SEQUENCE [LARGE SCALE GENOMIC DNA]</scope>
    <source>
        <strain evidence="5 6">130c</strain>
    </source>
</reference>
<dbReference type="OrthoDB" id="311884at2759"/>
<organism evidence="5 6">
    <name type="scientific">Stylonychia lemnae</name>
    <name type="common">Ciliate</name>
    <dbReference type="NCBI Taxonomy" id="5949"/>
    <lineage>
        <taxon>Eukaryota</taxon>
        <taxon>Sar</taxon>
        <taxon>Alveolata</taxon>
        <taxon>Ciliophora</taxon>
        <taxon>Intramacronucleata</taxon>
        <taxon>Spirotrichea</taxon>
        <taxon>Stichotrichia</taxon>
        <taxon>Sporadotrichida</taxon>
        <taxon>Oxytrichidae</taxon>
        <taxon>Stylonychinae</taxon>
        <taxon>Stylonychia</taxon>
    </lineage>
</organism>
<name>A0A078BA83_STYLE</name>
<dbReference type="AlphaFoldDB" id="A0A078BA83"/>
<evidence type="ECO:0000256" key="4">
    <source>
        <dbReference type="ARBA" id="ARBA00022842"/>
    </source>
</evidence>
<dbReference type="GO" id="GO:0008253">
    <property type="term" value="F:5'-nucleotidase activity"/>
    <property type="evidence" value="ECO:0007669"/>
    <property type="project" value="TreeGrafter"/>
</dbReference>
<accession>A0A078BA83</accession>
<keyword evidence="3" id="KW-0378">Hydrolase</keyword>
<dbReference type="Proteomes" id="UP000039865">
    <property type="component" value="Unassembled WGS sequence"/>
</dbReference>
<dbReference type="PANTHER" id="PTHR12103">
    <property type="entry name" value="5'-NUCLEOTIDASE DOMAIN-CONTAINING"/>
    <property type="match status" value="1"/>
</dbReference>
<dbReference type="EMBL" id="CCKQ01018231">
    <property type="protein sequence ID" value="CDW90182.1"/>
    <property type="molecule type" value="Genomic_DNA"/>
</dbReference>
<evidence type="ECO:0000256" key="3">
    <source>
        <dbReference type="ARBA" id="ARBA00022801"/>
    </source>
</evidence>
<protein>
    <submittedName>
        <fullName evidence="5">Uncharacterized protein</fullName>
    </submittedName>
</protein>
<keyword evidence="4" id="KW-0460">Magnesium</keyword>
<proteinExistence type="inferred from homology"/>
<gene>
    <name evidence="5" type="primary">Contig6275.g6718</name>
    <name evidence="5" type="ORF">STYLEM_19323</name>
</gene>
<evidence type="ECO:0000256" key="1">
    <source>
        <dbReference type="ARBA" id="ARBA00009589"/>
    </source>
</evidence>
<dbReference type="InParanoid" id="A0A078BA83"/>
<dbReference type="PANTHER" id="PTHR12103:SF38">
    <property type="entry name" value="5'-NUCLEOTIDASE DOMAIN-CONTAINING PROTEIN 1"/>
    <property type="match status" value="1"/>
</dbReference>
<sequence length="418" mass="48597">MPNLLTDYDVLGFDADHCVVKYNTTPLVEMLVESELDELIEMGYPKAIKNFFFQESPLEMCVNGAIYDIDNGLVVKLVEGQEVARAMRGWRNLSQKEIKEIYGNPPILKSYVWPNTSNLSGKRGSYWVCITFFDTPKVALVLSAIEMMDQGLLKGKTYFDVAEDIRTIIYNNYIHFSEKEVKKIGSYGRFFPTIVENPAKYIQFQPSLRKSIQKLKDNGKRLFLATNSHTEYSNLIMTATLGDDWKDFFDIVCCYCRKPLFFWDIKTDPFFELDQSKANQKGKAIVDQSELKQGTTYTQGNSRILTEYFKRVLQKEDIRVAFFGDQYISDVYSSSLNENWDAFAVVEEMNHYDDRYCEGVSPLLMKYEQYWGESYFIEKSLDGKRIKKNYFISQVEDCARYMLPLMKNINLMMGDSDI</sequence>
<dbReference type="GO" id="GO:0046872">
    <property type="term" value="F:metal ion binding"/>
    <property type="evidence" value="ECO:0007669"/>
    <property type="project" value="UniProtKB-KW"/>
</dbReference>
<evidence type="ECO:0000313" key="6">
    <source>
        <dbReference type="Proteomes" id="UP000039865"/>
    </source>
</evidence>
<dbReference type="SUPFAM" id="SSF56784">
    <property type="entry name" value="HAD-like"/>
    <property type="match status" value="1"/>
</dbReference>